<dbReference type="Proteomes" id="UP000095284">
    <property type="component" value="Unplaced"/>
</dbReference>
<comment type="function">
    <text evidence="1">Suppresses cannabinoid receptor CNR1-mediated tonic inhibition of voltage-gated calcium channels.</text>
</comment>
<dbReference type="WBParaSite" id="BXY_0909800.1">
    <property type="protein sequence ID" value="BXY_0909800.1"/>
    <property type="gene ID" value="BXY_0909800"/>
</dbReference>
<dbReference type="AlphaFoldDB" id="A0A1I7S7V5"/>
<dbReference type="GO" id="GO:0031718">
    <property type="term" value="F:type 1 cannabinoid receptor binding"/>
    <property type="evidence" value="ECO:0007669"/>
    <property type="project" value="TreeGrafter"/>
</dbReference>
<name>A0A1I7S7V5_BURXY</name>
<dbReference type="Pfam" id="PF15043">
    <property type="entry name" value="CNRIP1"/>
    <property type="match status" value="1"/>
</dbReference>
<evidence type="ECO:0000256" key="4">
    <source>
        <dbReference type="ARBA" id="ARBA00026030"/>
    </source>
</evidence>
<comment type="subunit">
    <text evidence="4">Interacts with the cannabinoid receptor CNR1 (via C-terminus). Does not interact with cannabinoid receptor CNR2.</text>
</comment>
<sequence length="177" mass="19899">MLNKRTNVKRLWFFLFKPHTTMKNGGGFQLILSFKNAENNENVVFKQDGQRFGTSQRTLKLFSNAKYKIHITAKPGGDFHNLHCGGSDLELIPDAPDSGEYTALWNTTGIDPNKKGERQDLLFVLSGPAGSLRKQLQTKFYNRGDSHAEWGHKLEQLIWSCAVDATGTITVVDEQSL</sequence>
<evidence type="ECO:0000256" key="2">
    <source>
        <dbReference type="ARBA" id="ARBA00007288"/>
    </source>
</evidence>
<accession>A0A1I7S7V5</accession>
<proteinExistence type="inferred from homology"/>
<dbReference type="InterPro" id="IPR029204">
    <property type="entry name" value="CNRIP1"/>
</dbReference>
<dbReference type="eggNOG" id="ENOG502SA6Z">
    <property type="taxonomic scope" value="Eukaryota"/>
</dbReference>
<evidence type="ECO:0000256" key="3">
    <source>
        <dbReference type="ARBA" id="ARBA00015651"/>
    </source>
</evidence>
<evidence type="ECO:0000256" key="1">
    <source>
        <dbReference type="ARBA" id="ARBA00003884"/>
    </source>
</evidence>
<dbReference type="PANTHER" id="PTHR31952">
    <property type="entry name" value="CB1 CANNABINOID RECEPTOR-INTERACTING PROTEIN 1"/>
    <property type="match status" value="1"/>
</dbReference>
<protein>
    <recommendedName>
        <fullName evidence="3">CB1 cannabinoid receptor-interacting protein 1</fullName>
    </recommendedName>
</protein>
<organism evidence="5 6">
    <name type="scientific">Bursaphelenchus xylophilus</name>
    <name type="common">Pinewood nematode worm</name>
    <name type="synonym">Aphelenchoides xylophilus</name>
    <dbReference type="NCBI Taxonomy" id="6326"/>
    <lineage>
        <taxon>Eukaryota</taxon>
        <taxon>Metazoa</taxon>
        <taxon>Ecdysozoa</taxon>
        <taxon>Nematoda</taxon>
        <taxon>Chromadorea</taxon>
        <taxon>Rhabditida</taxon>
        <taxon>Tylenchina</taxon>
        <taxon>Tylenchomorpha</taxon>
        <taxon>Aphelenchoidea</taxon>
        <taxon>Aphelenchoididae</taxon>
        <taxon>Bursaphelenchus</taxon>
    </lineage>
</organism>
<dbReference type="GO" id="GO:0005886">
    <property type="term" value="C:plasma membrane"/>
    <property type="evidence" value="ECO:0007669"/>
    <property type="project" value="TreeGrafter"/>
</dbReference>
<dbReference type="PANTHER" id="PTHR31952:SF1">
    <property type="entry name" value="CB1 CANNABINOID RECEPTOR-INTERACTING PROTEIN 1"/>
    <property type="match status" value="1"/>
</dbReference>
<reference evidence="6" key="1">
    <citation type="submission" date="2016-11" db="UniProtKB">
        <authorList>
            <consortium name="WormBaseParasite"/>
        </authorList>
    </citation>
    <scope>IDENTIFICATION</scope>
</reference>
<evidence type="ECO:0000313" key="5">
    <source>
        <dbReference type="Proteomes" id="UP000095284"/>
    </source>
</evidence>
<comment type="similarity">
    <text evidence="2">Belongs to the CNRIP family.</text>
</comment>
<evidence type="ECO:0000313" key="6">
    <source>
        <dbReference type="WBParaSite" id="BXY_0909800.1"/>
    </source>
</evidence>